<feature type="compositionally biased region" description="Basic and acidic residues" evidence="5">
    <location>
        <begin position="108"/>
        <end position="124"/>
    </location>
</feature>
<feature type="region of interest" description="Disordered" evidence="5">
    <location>
        <begin position="1"/>
        <end position="133"/>
    </location>
</feature>
<dbReference type="GO" id="GO:0006366">
    <property type="term" value="P:transcription by RNA polymerase II"/>
    <property type="evidence" value="ECO:0007669"/>
    <property type="project" value="InterPro"/>
</dbReference>
<organism evidence="9 10">
    <name type="scientific">Pterulicium gracile</name>
    <dbReference type="NCBI Taxonomy" id="1884261"/>
    <lineage>
        <taxon>Eukaryota</taxon>
        <taxon>Fungi</taxon>
        <taxon>Dikarya</taxon>
        <taxon>Basidiomycota</taxon>
        <taxon>Agaricomycotina</taxon>
        <taxon>Agaricomycetes</taxon>
        <taxon>Agaricomycetidae</taxon>
        <taxon>Agaricales</taxon>
        <taxon>Pleurotineae</taxon>
        <taxon>Pterulaceae</taxon>
        <taxon>Pterulicium</taxon>
    </lineage>
</organism>
<keyword evidence="3" id="KW-0804">Transcription</keyword>
<feature type="domain" description="RPAP1/MINIYO-like TPR repeats" evidence="8">
    <location>
        <begin position="1108"/>
        <end position="1215"/>
    </location>
</feature>
<feature type="compositionally biased region" description="Low complexity" evidence="5">
    <location>
        <begin position="79"/>
        <end position="91"/>
    </location>
</feature>
<feature type="compositionally biased region" description="Acidic residues" evidence="5">
    <location>
        <begin position="293"/>
        <end position="304"/>
    </location>
</feature>
<dbReference type="InterPro" id="IPR039913">
    <property type="entry name" value="RPAP1/Rba50"/>
</dbReference>
<feature type="compositionally biased region" description="Polar residues" evidence="5">
    <location>
        <begin position="218"/>
        <end position="229"/>
    </location>
</feature>
<keyword evidence="10" id="KW-1185">Reference proteome</keyword>
<feature type="region of interest" description="Disordered" evidence="5">
    <location>
        <begin position="152"/>
        <end position="340"/>
    </location>
</feature>
<evidence type="ECO:0008006" key="11">
    <source>
        <dbReference type="Google" id="ProtNLM"/>
    </source>
</evidence>
<dbReference type="Proteomes" id="UP000305067">
    <property type="component" value="Unassembled WGS sequence"/>
</dbReference>
<sequence>MSDLIGSVFERNPLAGSPSSPGAHQNPPSKQKNDLGVSETGFPTAQHRSQSAFARRKKPGEFGAPSSRLSAPPAVVTATSSSSLPLKSTPLHVSKPAPRPQGGNDFEAEMRRQIDEENTKRVEAMTEEEREEARREIIDRFGEGIGDLLKKMRQARERQAAASQPQVTVPEAEQTPAETSEKVGKSEPSSSSHTQASAVEPSKPTVVHPEAVPAVPRPTTNVHSATRPSSRADRRLRFAEVNPNDIHVYESAPPSPRRKALALPPPPDDDSDPTIISIGRAPSSVIPSPTQQDDPDDAQEEGTLEDIRRRFFPNAPTDNPSVEWLKPLTPSSSSSADDDKSLRFDLSGNVIPLSQSSMLPTHLGLHHHAEGVHAGYTLEDIFLLSRSTVPAQRATMFAVLGQIASKVGTGEEAIDVGGMEQERQLRKRMIAAAVEAMAERGSLGPRAIDLLWFCTVKWTVSTQPQDLFDNSTPNAIPVDHILSQISEALAHGTLSSSTSLRLLDILNFLLAEGPKDTCKTLVSTPKLLRHIIQTYLTGASSESEDDIPHQPEALELLIVLAQSTRSNAEKLAESAADAVLRFVTSPTTEEAIANIQRSQEMSPSTHCRIQLLVGALRLYKAFAVYGLYSHVATTASSHFILMTRLASALPASLAADLKEAWMQLVEIWTVCATDPHQTRPTHDILWTQVTAWDWGIEALEVASDSLSAGVTQHQDQAMLWKVCAASWHAAAAWLESARSNGVRGGEKEREQAIAVTRSALEHGAGHLKASIAYLQNALGPQDKETSAVDLQSSVDFLSASIRLWLACLSSPDQPPPSPPFELPFSEISGVCAHLVKTSNNFFLSFPATTTRSITTLLFGYTRLSKRLPGASLDLWIAQSLSVLIRLVSGDEAYASTLVEGLCTALSLDLLQTKGVIHPKMEVSKSTMDVVAPFLLRPQTTLAPLHSTPQTLQRAATQTPAYVTHTQYGLPLQNDWPFRPLDHLLRSGTSPVFHSLPNSWDFSEVDIVRMSLVFARVVRDVLPTFGLTAAAMTREQLIFGCMKVFMLEQDQDAPKQKAVTEEVFRDDVVTALMDALLSPCRYQALTSTVKLPATSGTLEQSALPFLGTATPFYQFYTDFVGLYDSISFSHPIFTQLLIPPTSMRYPVDYRKYLWGEYSHLIPNVRLSTQKILADDLSQFLYPIERDPEMIGAYIKSLKGNQTQDFMRLIAIHHIAAHAWGGDFVSEEHRSDSSNAQGVLKAVLTLDSDVVLRDIINYSQTYPEGLLRLEPGCYDSPTTEMMSKRVEQIRAVGGEVFVGRLGLVNA</sequence>
<dbReference type="Pfam" id="PF08620">
    <property type="entry name" value="RPAP1_C"/>
    <property type="match status" value="1"/>
</dbReference>
<evidence type="ECO:0000256" key="3">
    <source>
        <dbReference type="ARBA" id="ARBA00023163"/>
    </source>
</evidence>
<accession>A0A5C3QP13</accession>
<dbReference type="EMBL" id="ML178822">
    <property type="protein sequence ID" value="TFL02570.1"/>
    <property type="molecule type" value="Genomic_DNA"/>
</dbReference>
<dbReference type="PANTHER" id="PTHR21483:SF18">
    <property type="entry name" value="RNA POLYMERASE II-ASSOCIATED PROTEIN 1"/>
    <property type="match status" value="1"/>
</dbReference>
<evidence type="ECO:0000256" key="1">
    <source>
        <dbReference type="ARBA" id="ARBA00004123"/>
    </source>
</evidence>
<proteinExistence type="inferred from homology"/>
<dbReference type="STRING" id="1884261.A0A5C3QP13"/>
<evidence type="ECO:0000256" key="5">
    <source>
        <dbReference type="SAM" id="MobiDB-lite"/>
    </source>
</evidence>
<dbReference type="InterPro" id="IPR013930">
    <property type="entry name" value="RPAP1_N"/>
</dbReference>
<evidence type="ECO:0000259" key="6">
    <source>
        <dbReference type="Pfam" id="PF08620"/>
    </source>
</evidence>
<dbReference type="OrthoDB" id="348201at2759"/>
<dbReference type="InterPro" id="IPR057989">
    <property type="entry name" value="TPR_RPAP1/MINIYO-like"/>
</dbReference>
<evidence type="ECO:0000259" key="7">
    <source>
        <dbReference type="Pfam" id="PF08621"/>
    </source>
</evidence>
<evidence type="ECO:0000256" key="2">
    <source>
        <dbReference type="ARBA" id="ARBA00009953"/>
    </source>
</evidence>
<feature type="compositionally biased region" description="Polar residues" evidence="5">
    <location>
        <begin position="41"/>
        <end position="52"/>
    </location>
</feature>
<feature type="compositionally biased region" description="Polar residues" evidence="5">
    <location>
        <begin position="17"/>
        <end position="30"/>
    </location>
</feature>
<dbReference type="Pfam" id="PF08621">
    <property type="entry name" value="RPAP1_N"/>
    <property type="match status" value="1"/>
</dbReference>
<keyword evidence="4" id="KW-0539">Nucleus</keyword>
<evidence type="ECO:0000259" key="8">
    <source>
        <dbReference type="Pfam" id="PF25766"/>
    </source>
</evidence>
<name>A0A5C3QP13_9AGAR</name>
<feature type="domain" description="RPAP1 C-terminal" evidence="6">
    <location>
        <begin position="341"/>
        <end position="407"/>
    </location>
</feature>
<feature type="compositionally biased region" description="Polar residues" evidence="5">
    <location>
        <begin position="187"/>
        <end position="197"/>
    </location>
</feature>
<dbReference type="InterPro" id="IPR013929">
    <property type="entry name" value="RPAP1_C"/>
</dbReference>
<comment type="subcellular location">
    <subcellularLocation>
        <location evidence="1">Nucleus</location>
    </subcellularLocation>
</comment>
<reference evidence="9 10" key="1">
    <citation type="journal article" date="2019" name="Nat. Ecol. Evol.">
        <title>Megaphylogeny resolves global patterns of mushroom evolution.</title>
        <authorList>
            <person name="Varga T."/>
            <person name="Krizsan K."/>
            <person name="Foldi C."/>
            <person name="Dima B."/>
            <person name="Sanchez-Garcia M."/>
            <person name="Sanchez-Ramirez S."/>
            <person name="Szollosi G.J."/>
            <person name="Szarkandi J.G."/>
            <person name="Papp V."/>
            <person name="Albert L."/>
            <person name="Andreopoulos W."/>
            <person name="Angelini C."/>
            <person name="Antonin V."/>
            <person name="Barry K.W."/>
            <person name="Bougher N.L."/>
            <person name="Buchanan P."/>
            <person name="Buyck B."/>
            <person name="Bense V."/>
            <person name="Catcheside P."/>
            <person name="Chovatia M."/>
            <person name="Cooper J."/>
            <person name="Damon W."/>
            <person name="Desjardin D."/>
            <person name="Finy P."/>
            <person name="Geml J."/>
            <person name="Haridas S."/>
            <person name="Hughes K."/>
            <person name="Justo A."/>
            <person name="Karasinski D."/>
            <person name="Kautmanova I."/>
            <person name="Kiss B."/>
            <person name="Kocsube S."/>
            <person name="Kotiranta H."/>
            <person name="LaButti K.M."/>
            <person name="Lechner B.E."/>
            <person name="Liimatainen K."/>
            <person name="Lipzen A."/>
            <person name="Lukacs Z."/>
            <person name="Mihaltcheva S."/>
            <person name="Morgado L.N."/>
            <person name="Niskanen T."/>
            <person name="Noordeloos M.E."/>
            <person name="Ohm R.A."/>
            <person name="Ortiz-Santana B."/>
            <person name="Ovrebo C."/>
            <person name="Racz N."/>
            <person name="Riley R."/>
            <person name="Savchenko A."/>
            <person name="Shiryaev A."/>
            <person name="Soop K."/>
            <person name="Spirin V."/>
            <person name="Szebenyi C."/>
            <person name="Tomsovsky M."/>
            <person name="Tulloss R.E."/>
            <person name="Uehling J."/>
            <person name="Grigoriev I.V."/>
            <person name="Vagvolgyi C."/>
            <person name="Papp T."/>
            <person name="Martin F.M."/>
            <person name="Miettinen O."/>
            <person name="Hibbett D.S."/>
            <person name="Nagy L.G."/>
        </authorList>
    </citation>
    <scope>NUCLEOTIDE SEQUENCE [LARGE SCALE GENOMIC DNA]</scope>
    <source>
        <strain evidence="9 10">CBS 309.79</strain>
    </source>
</reference>
<dbReference type="Pfam" id="PF25766">
    <property type="entry name" value="TPR_RPAP1"/>
    <property type="match status" value="1"/>
</dbReference>
<dbReference type="PANTHER" id="PTHR21483">
    <property type="entry name" value="RNA POLYMERASE II-ASSOCIATED PROTEIN 1"/>
    <property type="match status" value="1"/>
</dbReference>
<feature type="domain" description="RPAP1 N-terminal" evidence="7">
    <location>
        <begin position="112"/>
        <end position="156"/>
    </location>
</feature>
<gene>
    <name evidence="9" type="ORF">BDV98DRAFT_603754</name>
</gene>
<evidence type="ECO:0000256" key="4">
    <source>
        <dbReference type="ARBA" id="ARBA00023242"/>
    </source>
</evidence>
<protein>
    <recommendedName>
        <fullName evidence="11">RNA polymerase II-associated protein 1 C-terminal domain-containing protein</fullName>
    </recommendedName>
</protein>
<evidence type="ECO:0000313" key="9">
    <source>
        <dbReference type="EMBL" id="TFL02570.1"/>
    </source>
</evidence>
<comment type="similarity">
    <text evidence="2">Belongs to the RPAP1 family.</text>
</comment>
<evidence type="ECO:0000313" key="10">
    <source>
        <dbReference type="Proteomes" id="UP000305067"/>
    </source>
</evidence>